<keyword evidence="2" id="KW-1185">Reference proteome</keyword>
<reference evidence="1" key="1">
    <citation type="submission" date="2023-08" db="EMBL/GenBank/DDBJ databases">
        <title>A de novo genome assembly of Solanum verrucosum Schlechtendal, a Mexican diploid species geographically isolated from the other diploid A-genome species in potato relatives.</title>
        <authorList>
            <person name="Hosaka K."/>
        </authorList>
    </citation>
    <scope>NUCLEOTIDE SEQUENCE</scope>
    <source>
        <tissue evidence="1">Young leaves</tissue>
    </source>
</reference>
<dbReference type="EMBL" id="CP133619">
    <property type="protein sequence ID" value="WMV41882.1"/>
    <property type="molecule type" value="Genomic_DNA"/>
</dbReference>
<organism evidence="1 2">
    <name type="scientific">Solanum verrucosum</name>
    <dbReference type="NCBI Taxonomy" id="315347"/>
    <lineage>
        <taxon>Eukaryota</taxon>
        <taxon>Viridiplantae</taxon>
        <taxon>Streptophyta</taxon>
        <taxon>Embryophyta</taxon>
        <taxon>Tracheophyta</taxon>
        <taxon>Spermatophyta</taxon>
        <taxon>Magnoliopsida</taxon>
        <taxon>eudicotyledons</taxon>
        <taxon>Gunneridae</taxon>
        <taxon>Pentapetalae</taxon>
        <taxon>asterids</taxon>
        <taxon>lamiids</taxon>
        <taxon>Solanales</taxon>
        <taxon>Solanaceae</taxon>
        <taxon>Solanoideae</taxon>
        <taxon>Solaneae</taxon>
        <taxon>Solanum</taxon>
    </lineage>
</organism>
<sequence>MAALFVWRKISYIH</sequence>
<name>A0AAF0ZK45_SOLVR</name>
<evidence type="ECO:0000313" key="1">
    <source>
        <dbReference type="EMBL" id="WMV41882.1"/>
    </source>
</evidence>
<evidence type="ECO:0000313" key="2">
    <source>
        <dbReference type="Proteomes" id="UP001234989"/>
    </source>
</evidence>
<accession>A0AAF0ZK45</accession>
<dbReference type="Proteomes" id="UP001234989">
    <property type="component" value="Chromosome 8"/>
</dbReference>
<protein>
    <submittedName>
        <fullName evidence="1">Uncharacterized protein</fullName>
    </submittedName>
</protein>
<gene>
    <name evidence="1" type="ORF">MTR67_035267</name>
</gene>
<proteinExistence type="predicted"/>